<accession>A0A1J9S9U6</accession>
<dbReference type="InterPro" id="IPR021858">
    <property type="entry name" value="Fun_TF"/>
</dbReference>
<dbReference type="GO" id="GO:0045944">
    <property type="term" value="P:positive regulation of transcription by RNA polymerase II"/>
    <property type="evidence" value="ECO:0007669"/>
    <property type="project" value="TreeGrafter"/>
</dbReference>
<evidence type="ECO:0000313" key="5">
    <source>
        <dbReference type="EMBL" id="OJD36357.1"/>
    </source>
</evidence>
<evidence type="ECO:0000256" key="1">
    <source>
        <dbReference type="ARBA" id="ARBA00004123"/>
    </source>
</evidence>
<dbReference type="GO" id="GO:0000981">
    <property type="term" value="F:DNA-binding transcription factor activity, RNA polymerase II-specific"/>
    <property type="evidence" value="ECO:0007669"/>
    <property type="project" value="InterPro"/>
</dbReference>
<dbReference type="Gene3D" id="4.10.240.10">
    <property type="entry name" value="Zn(2)-C6 fungal-type DNA-binding domain"/>
    <property type="match status" value="1"/>
</dbReference>
<dbReference type="PROSITE" id="PS50048">
    <property type="entry name" value="ZN2_CY6_FUNGAL_2"/>
    <property type="match status" value="1"/>
</dbReference>
<dbReference type="GO" id="GO:0000976">
    <property type="term" value="F:transcription cis-regulatory region binding"/>
    <property type="evidence" value="ECO:0007669"/>
    <property type="project" value="TreeGrafter"/>
</dbReference>
<dbReference type="CDD" id="cd00067">
    <property type="entry name" value="GAL4"/>
    <property type="match status" value="1"/>
</dbReference>
<comment type="caution">
    <text evidence="5">The sequence shown here is derived from an EMBL/GenBank/DDBJ whole genome shotgun (WGS) entry which is preliminary data.</text>
</comment>
<comment type="subcellular location">
    <subcellularLocation>
        <location evidence="1">Nucleus</location>
    </subcellularLocation>
</comment>
<feature type="region of interest" description="Disordered" evidence="3">
    <location>
        <begin position="95"/>
        <end position="120"/>
    </location>
</feature>
<dbReference type="AlphaFoldDB" id="A0A1J9S9U6"/>
<evidence type="ECO:0000256" key="2">
    <source>
        <dbReference type="ARBA" id="ARBA00023242"/>
    </source>
</evidence>
<dbReference type="Proteomes" id="UP000183809">
    <property type="component" value="Unassembled WGS sequence"/>
</dbReference>
<dbReference type="EMBL" id="MNUE01000012">
    <property type="protein sequence ID" value="OJD36357.1"/>
    <property type="molecule type" value="Genomic_DNA"/>
</dbReference>
<organism evidence="5 6">
    <name type="scientific">Diplodia corticola</name>
    <dbReference type="NCBI Taxonomy" id="236234"/>
    <lineage>
        <taxon>Eukaryota</taxon>
        <taxon>Fungi</taxon>
        <taxon>Dikarya</taxon>
        <taxon>Ascomycota</taxon>
        <taxon>Pezizomycotina</taxon>
        <taxon>Dothideomycetes</taxon>
        <taxon>Dothideomycetes incertae sedis</taxon>
        <taxon>Botryosphaeriales</taxon>
        <taxon>Botryosphaeriaceae</taxon>
        <taxon>Diplodia</taxon>
    </lineage>
</organism>
<dbReference type="PANTHER" id="PTHR37534:SF17">
    <property type="entry name" value="ZN(2)-C6 FUNGAL-TYPE DOMAIN-CONTAINING PROTEIN"/>
    <property type="match status" value="1"/>
</dbReference>
<keyword evidence="2" id="KW-0539">Nucleus</keyword>
<dbReference type="GO" id="GO:0008270">
    <property type="term" value="F:zinc ion binding"/>
    <property type="evidence" value="ECO:0007669"/>
    <property type="project" value="InterPro"/>
</dbReference>
<dbReference type="PANTHER" id="PTHR37534">
    <property type="entry name" value="TRANSCRIPTIONAL ACTIVATOR PROTEIN UGA3"/>
    <property type="match status" value="1"/>
</dbReference>
<dbReference type="InterPro" id="IPR036864">
    <property type="entry name" value="Zn2-C6_fun-type_DNA-bd_sf"/>
</dbReference>
<keyword evidence="6" id="KW-1185">Reference proteome</keyword>
<dbReference type="SMART" id="SM00066">
    <property type="entry name" value="GAL4"/>
    <property type="match status" value="1"/>
</dbReference>
<dbReference type="SUPFAM" id="SSF57701">
    <property type="entry name" value="Zn2/Cys6 DNA-binding domain"/>
    <property type="match status" value="1"/>
</dbReference>
<dbReference type="InterPro" id="IPR001138">
    <property type="entry name" value="Zn2Cys6_DnaBD"/>
</dbReference>
<gene>
    <name evidence="5" type="ORF">BKCO1_12000178</name>
</gene>
<dbReference type="PROSITE" id="PS00463">
    <property type="entry name" value="ZN2_CY6_FUNGAL_1"/>
    <property type="match status" value="1"/>
</dbReference>
<evidence type="ECO:0000259" key="4">
    <source>
        <dbReference type="PROSITE" id="PS50048"/>
    </source>
</evidence>
<reference evidence="5 6" key="1">
    <citation type="submission" date="2016-10" db="EMBL/GenBank/DDBJ databases">
        <title>Proteomics and genomics reveal pathogen-plant mechanisms compatible with a hemibiotrophic lifestyle of Diplodia corticola.</title>
        <authorList>
            <person name="Fernandes I."/>
            <person name="De Jonge R."/>
            <person name="Van De Peer Y."/>
            <person name="Devreese B."/>
            <person name="Alves A."/>
            <person name="Esteves A.C."/>
        </authorList>
    </citation>
    <scope>NUCLEOTIDE SEQUENCE [LARGE SCALE GENOMIC DNA]</scope>
    <source>
        <strain evidence="5 6">CBS 112549</strain>
    </source>
</reference>
<dbReference type="Pfam" id="PF11951">
    <property type="entry name" value="Fungal_trans_2"/>
    <property type="match status" value="2"/>
</dbReference>
<name>A0A1J9S9U6_9PEZI</name>
<dbReference type="STRING" id="236234.A0A1J9S9U6"/>
<proteinExistence type="predicted"/>
<evidence type="ECO:0000313" key="6">
    <source>
        <dbReference type="Proteomes" id="UP000183809"/>
    </source>
</evidence>
<dbReference type="OrthoDB" id="5386330at2759"/>
<sequence>MSSSSANASATPADAKPRGCFQCTKRRIICDLGHPTCGKCIKKGIECSGLGRFRFNDGVARRGKLKGCQLPTLDAPADADASVRRTGQAPLRIRWQGERRERPGNVSKRKGAAATSSNAKQSATAVTEIIRFDAQGIPLRFNTWTDPGPHGNRQVAGRRNGFVTFHNPSVQPWLAPLSPQVRMLFSHFSSAVAPVMVVLDRVSNGYRDFILPMACEDEVLRRAVEVVAAQHLCHEKRPDLQAAAEAGRAAVISRLRRDALQAPPERVFNVYTWATLIVLLVGETVTGSSEYGYLVQMLMCLSRNSNAGPGHSAQLGDFLKQQTHMFEFLAQPLLGEAAATSMIADPLQYLDWLSYELPSGSEVEVAISNTREAFLEASKLYFNRMRSEEDVQESLRNLRRLLAKIPHDAPCAHALVWVCFLGAVESTDEESRIDFTDRMARVYSKTGFRNIPAAIQSLEQIWARKDSSGRVTGLPEASPVLVM</sequence>
<dbReference type="GeneID" id="31010934"/>
<protein>
    <submittedName>
        <fullName evidence="5">C6 zinc finger domain protein</fullName>
    </submittedName>
</protein>
<dbReference type="GO" id="GO:0005634">
    <property type="term" value="C:nucleus"/>
    <property type="evidence" value="ECO:0007669"/>
    <property type="project" value="UniProtKB-SubCell"/>
</dbReference>
<evidence type="ECO:0000256" key="3">
    <source>
        <dbReference type="SAM" id="MobiDB-lite"/>
    </source>
</evidence>
<feature type="domain" description="Zn(2)-C6 fungal-type" evidence="4">
    <location>
        <begin position="19"/>
        <end position="48"/>
    </location>
</feature>
<dbReference type="Pfam" id="PF00172">
    <property type="entry name" value="Zn_clus"/>
    <property type="match status" value="1"/>
</dbReference>
<dbReference type="RefSeq" id="XP_020132617.1">
    <property type="nucleotide sequence ID" value="XM_020270675.1"/>
</dbReference>